<feature type="region of interest" description="Disordered" evidence="1">
    <location>
        <begin position="1"/>
        <end position="92"/>
    </location>
</feature>
<evidence type="ECO:0000313" key="3">
    <source>
        <dbReference type="Proteomes" id="UP001199106"/>
    </source>
</evidence>
<sequence length="219" mass="24202">MAPFSRLFDSSFSSDRSSSRRTTHSGYDKYDGSSSSRLTRPFNTPYGDYSTTSRCEVPDSSALRRAASQREPYDSRYNYRGVSPIRGSEHPRAYTNNHAYDDHRSVSPLGTSRFEQPSMSSCQFSAFNMGGALANRSTSYATSSRDTSRSTSFEIGRGHDGYGRPSTSGGGLSRSGAVRGGNAPRRMEDDGMYGARLGRERRPNIGPNFRGGDFNWSHF</sequence>
<dbReference type="EMBL" id="JAANER010000007">
    <property type="protein sequence ID" value="KAG9187140.1"/>
    <property type="molecule type" value="Genomic_DNA"/>
</dbReference>
<organism evidence="2 3">
    <name type="scientific">Alternaria panax</name>
    <dbReference type="NCBI Taxonomy" id="48097"/>
    <lineage>
        <taxon>Eukaryota</taxon>
        <taxon>Fungi</taxon>
        <taxon>Dikarya</taxon>
        <taxon>Ascomycota</taxon>
        <taxon>Pezizomycotina</taxon>
        <taxon>Dothideomycetes</taxon>
        <taxon>Pleosporomycetidae</taxon>
        <taxon>Pleosporales</taxon>
        <taxon>Pleosporineae</taxon>
        <taxon>Pleosporaceae</taxon>
        <taxon>Alternaria</taxon>
        <taxon>Alternaria sect. Panax</taxon>
    </lineage>
</organism>
<reference evidence="2" key="1">
    <citation type="submission" date="2021-07" db="EMBL/GenBank/DDBJ databases">
        <title>Genome Resource of American Ginseng Black Spot Pathogen Alternaria panax.</title>
        <authorList>
            <person name="Qiu C."/>
            <person name="Wang W."/>
            <person name="Liu Z."/>
        </authorList>
    </citation>
    <scope>NUCLEOTIDE SEQUENCE</scope>
    <source>
        <strain evidence="2">BNCC115425</strain>
    </source>
</reference>
<keyword evidence="3" id="KW-1185">Reference proteome</keyword>
<feature type="compositionally biased region" description="Low complexity" evidence="1">
    <location>
        <begin position="1"/>
        <end position="16"/>
    </location>
</feature>
<dbReference type="Proteomes" id="UP001199106">
    <property type="component" value="Unassembled WGS sequence"/>
</dbReference>
<gene>
    <name evidence="2" type="ORF">G6011_05011</name>
</gene>
<accession>A0AAD4I343</accession>
<evidence type="ECO:0000256" key="1">
    <source>
        <dbReference type="SAM" id="MobiDB-lite"/>
    </source>
</evidence>
<dbReference type="AlphaFoldDB" id="A0AAD4I343"/>
<protein>
    <submittedName>
        <fullName evidence="2">Uncharacterized protein</fullName>
    </submittedName>
</protein>
<feature type="region of interest" description="Disordered" evidence="1">
    <location>
        <begin position="138"/>
        <end position="219"/>
    </location>
</feature>
<evidence type="ECO:0000313" key="2">
    <source>
        <dbReference type="EMBL" id="KAG9187140.1"/>
    </source>
</evidence>
<feature type="compositionally biased region" description="Low complexity" evidence="1">
    <location>
        <begin position="138"/>
        <end position="152"/>
    </location>
</feature>
<name>A0AAD4I343_9PLEO</name>
<proteinExistence type="predicted"/>
<comment type="caution">
    <text evidence="2">The sequence shown here is derived from an EMBL/GenBank/DDBJ whole genome shotgun (WGS) entry which is preliminary data.</text>
</comment>